<dbReference type="Proteomes" id="UP000004099">
    <property type="component" value="Unassembled WGS sequence"/>
</dbReference>
<accession>E7FP94</accession>
<evidence type="ECO:0000313" key="2">
    <source>
        <dbReference type="Proteomes" id="UP000004099"/>
    </source>
</evidence>
<name>E7FP94_9LACO</name>
<reference evidence="1 2" key="1">
    <citation type="submission" date="2011-01" db="EMBL/GenBank/DDBJ databases">
        <authorList>
            <person name="Muzny D."/>
            <person name="Qin X."/>
            <person name="Buhay C."/>
            <person name="Dugan-Rocha S."/>
            <person name="Ding Y."/>
            <person name="Chen G."/>
            <person name="Hawes A."/>
            <person name="Holder M."/>
            <person name="Jhangiani S."/>
            <person name="Johnson A."/>
            <person name="Khan Z."/>
            <person name="Li Z."/>
            <person name="Liu W."/>
            <person name="Liu X."/>
            <person name="Perez L."/>
            <person name="Shen H."/>
            <person name="Wang Q."/>
            <person name="Watt J."/>
            <person name="Xi L."/>
            <person name="Xin Y."/>
            <person name="Zhou J."/>
            <person name="Deng J."/>
            <person name="Jiang H."/>
            <person name="Liu Y."/>
            <person name="Qu J."/>
            <person name="Song X.-Z."/>
            <person name="Zhang L."/>
            <person name="Villasana D."/>
            <person name="Johnson A."/>
            <person name="Liu J."/>
            <person name="Liyanage D."/>
            <person name="Lorensuhewa L."/>
            <person name="Robinson T."/>
            <person name="Song A."/>
            <person name="Song B.-B."/>
            <person name="Dinh H."/>
            <person name="Thornton R."/>
            <person name="Coyle M."/>
            <person name="Francisco L."/>
            <person name="Jackson L."/>
            <person name="Javaid M."/>
            <person name="Korchina V."/>
            <person name="Kovar C."/>
            <person name="Mata R."/>
            <person name="Mathew T."/>
            <person name="Ngo R."/>
            <person name="Nguyen L."/>
            <person name="Nguyen N."/>
            <person name="Okwuonu G."/>
            <person name="Ongeri F."/>
            <person name="Pham C."/>
            <person name="Simmons D."/>
            <person name="Wilczek-Boney K."/>
            <person name="Hale W."/>
            <person name="Jakkamsetti A."/>
            <person name="Pham P."/>
            <person name="Ruth R."/>
            <person name="San Lucas F."/>
            <person name="Warren J."/>
            <person name="Zhang J."/>
            <person name="Zhao Z."/>
            <person name="Zhou C."/>
            <person name="Zhu D."/>
            <person name="Lee S."/>
            <person name="Bess C."/>
            <person name="Blankenburg K."/>
            <person name="Forbes L."/>
            <person name="Fu Q."/>
            <person name="Gubbala S."/>
            <person name="Hirani K."/>
            <person name="Jayaseelan J.C."/>
            <person name="Lara F."/>
            <person name="Munidasa M."/>
            <person name="Palculict T."/>
            <person name="Patil S."/>
            <person name="Pu L.-L."/>
            <person name="Saada N."/>
            <person name="Tang L."/>
            <person name="Weissenberger G."/>
            <person name="Zhu Y."/>
            <person name="Hemphill L."/>
            <person name="Shang Y."/>
            <person name="Youmans B."/>
            <person name="Ayvaz T."/>
            <person name="Ross M."/>
            <person name="Santibanez J."/>
            <person name="Aqrawi P."/>
            <person name="Gross S."/>
            <person name="Joshi V."/>
            <person name="Fowler G."/>
            <person name="Nazareth L."/>
            <person name="Reid J."/>
            <person name="Worley K."/>
            <person name="Petrosino J."/>
            <person name="Highlander S."/>
            <person name="Gibbs R."/>
        </authorList>
    </citation>
    <scope>NUCLEOTIDE SEQUENCE [LARGE SCALE GENOMIC DNA]</scope>
    <source>
        <strain evidence="1 2">ATCC 25644</strain>
    </source>
</reference>
<dbReference type="InterPro" id="IPR024410">
    <property type="entry name" value="Phage_TAC_12"/>
</dbReference>
<dbReference type="AlphaFoldDB" id="E7FP94"/>
<organism evidence="1 2">
    <name type="scientific">Ligilactobacillus ruminis ATCC 25644</name>
    <dbReference type="NCBI Taxonomy" id="525362"/>
    <lineage>
        <taxon>Bacteria</taxon>
        <taxon>Bacillati</taxon>
        <taxon>Bacillota</taxon>
        <taxon>Bacilli</taxon>
        <taxon>Lactobacillales</taxon>
        <taxon>Lactobacillaceae</taxon>
        <taxon>Ligilactobacillus</taxon>
    </lineage>
</organism>
<dbReference type="RefSeq" id="WP_003698222.1">
    <property type="nucleotide sequence ID" value="NZ_AFYE01000074.1"/>
</dbReference>
<evidence type="ECO:0000313" key="1">
    <source>
        <dbReference type="EMBL" id="EFZ35136.1"/>
    </source>
</evidence>
<dbReference type="PATRIC" id="fig|525362.12.peg.733"/>
<proteinExistence type="predicted"/>
<gene>
    <name evidence="1" type="ORF">HMPREF0542_10721</name>
</gene>
<sequence>MILTINNQEYELKFGFAFIKKINQLMGLKDSDGAEMGNGLQRVSFMLAQEEPEAVATVIMAATDHLKKRPTGKEIESFLEEYADFEGLLKEIDESLSNATPLGVSKKYQKAKELIKQAEARVNSEL</sequence>
<protein>
    <recommendedName>
        <fullName evidence="3">Phage protein</fullName>
    </recommendedName>
</protein>
<dbReference type="EMBL" id="ACGS02000027">
    <property type="protein sequence ID" value="EFZ35136.1"/>
    <property type="molecule type" value="Genomic_DNA"/>
</dbReference>
<dbReference type="Pfam" id="PF12363">
    <property type="entry name" value="Phage_TAC_12"/>
    <property type="match status" value="1"/>
</dbReference>
<evidence type="ECO:0008006" key="3">
    <source>
        <dbReference type="Google" id="ProtNLM"/>
    </source>
</evidence>
<comment type="caution">
    <text evidence="1">The sequence shown here is derived from an EMBL/GenBank/DDBJ whole genome shotgun (WGS) entry which is preliminary data.</text>
</comment>
<dbReference type="HOGENOM" id="CLU_144209_0_0_9"/>